<evidence type="ECO:0000259" key="2">
    <source>
        <dbReference type="PROSITE" id="PS51925"/>
    </source>
</evidence>
<feature type="region of interest" description="Disordered" evidence="1">
    <location>
        <begin position="226"/>
        <end position="268"/>
    </location>
</feature>
<sequence length="268" mass="30965">MAKRKSDTSCHFEELIPYVKAILPQVISKDDNLNQIKMILGDAFLVNLEEYRKSDLNEFITNQIHEFKDQTLHHVPCKDVDKERRLLLNRFKRWDKKIEKESTSNTKGTIHKLSQPKKPRKIPENHMSKAIVKLSEPLQNLLGIRNSTRTEVVKLIWVYIRENKLQNPGDKREVLCDDRMKAIFGDKVTIFSMNKLLLPHIVKLEDSEQSSNTSYTKSLDSMDYTLSSIDENVDSGEGNDKESNTSESESSGREYFSSEEPNTDNTNT</sequence>
<feature type="compositionally biased region" description="Polar residues" evidence="1">
    <location>
        <begin position="259"/>
        <end position="268"/>
    </location>
</feature>
<organism evidence="3 4">
    <name type="scientific">Maudiozyma saulgeensis</name>
    <dbReference type="NCBI Taxonomy" id="1789683"/>
    <lineage>
        <taxon>Eukaryota</taxon>
        <taxon>Fungi</taxon>
        <taxon>Dikarya</taxon>
        <taxon>Ascomycota</taxon>
        <taxon>Saccharomycotina</taxon>
        <taxon>Saccharomycetes</taxon>
        <taxon>Saccharomycetales</taxon>
        <taxon>Saccharomycetaceae</taxon>
        <taxon>Maudiozyma</taxon>
    </lineage>
</organism>
<dbReference type="SUPFAM" id="SSF47592">
    <property type="entry name" value="SWIB/MDM2 domain"/>
    <property type="match status" value="1"/>
</dbReference>
<proteinExistence type="predicted"/>
<protein>
    <submittedName>
        <fullName evidence="3">Similar to Saccharomyces cerevisiae YOR295W UAF30 Subunit of UAF (Upstream activation factor)</fullName>
    </submittedName>
</protein>
<reference evidence="3 4" key="1">
    <citation type="submission" date="2017-04" db="EMBL/GenBank/DDBJ databases">
        <authorList>
            <person name="Afonso C.L."/>
            <person name="Miller P.J."/>
            <person name="Scott M.A."/>
            <person name="Spackman E."/>
            <person name="Goraichik I."/>
            <person name="Dimitrov K.M."/>
            <person name="Suarez D.L."/>
            <person name="Swayne D.E."/>
        </authorList>
    </citation>
    <scope>NUCLEOTIDE SEQUENCE [LARGE SCALE GENOMIC DNA]</scope>
</reference>
<dbReference type="InterPro" id="IPR036885">
    <property type="entry name" value="SWIB_MDM2_dom_sf"/>
</dbReference>
<feature type="domain" description="DM2" evidence="2">
    <location>
        <begin position="127"/>
        <end position="203"/>
    </location>
</feature>
<dbReference type="SMART" id="SM00151">
    <property type="entry name" value="SWIB"/>
    <property type="match status" value="1"/>
</dbReference>
<dbReference type="OrthoDB" id="10251073at2759"/>
<name>A0A1X7R4F8_9SACH</name>
<dbReference type="PANTHER" id="PTHR13844">
    <property type="entry name" value="SWI/SNF-RELATED MATRIX-ASSOCIATED ACTIN-DEPENDENT REGULATOR OF CHROMATIN SUBFAMILY D"/>
    <property type="match status" value="1"/>
</dbReference>
<dbReference type="Proteomes" id="UP000196158">
    <property type="component" value="Unassembled WGS sequence"/>
</dbReference>
<dbReference type="CDD" id="cd10567">
    <property type="entry name" value="SWIB-MDM2_like"/>
    <property type="match status" value="1"/>
</dbReference>
<evidence type="ECO:0000313" key="3">
    <source>
        <dbReference type="EMBL" id="SMN20525.1"/>
    </source>
</evidence>
<gene>
    <name evidence="3" type="ORF">KASA_0N05203G</name>
</gene>
<dbReference type="Gene3D" id="1.10.245.10">
    <property type="entry name" value="SWIB/MDM2 domain"/>
    <property type="match status" value="1"/>
</dbReference>
<evidence type="ECO:0000313" key="4">
    <source>
        <dbReference type="Proteomes" id="UP000196158"/>
    </source>
</evidence>
<dbReference type="PROSITE" id="PS51925">
    <property type="entry name" value="SWIB_MDM2"/>
    <property type="match status" value="1"/>
</dbReference>
<accession>A0A1X7R4F8</accession>
<dbReference type="InterPro" id="IPR003121">
    <property type="entry name" value="SWIB_MDM2_domain"/>
</dbReference>
<dbReference type="InterPro" id="IPR019835">
    <property type="entry name" value="SWIB_domain"/>
</dbReference>
<dbReference type="STRING" id="1789683.A0A1X7R4F8"/>
<evidence type="ECO:0000256" key="1">
    <source>
        <dbReference type="SAM" id="MobiDB-lite"/>
    </source>
</evidence>
<dbReference type="EMBL" id="FXLY01000005">
    <property type="protein sequence ID" value="SMN20525.1"/>
    <property type="molecule type" value="Genomic_DNA"/>
</dbReference>
<dbReference type="AlphaFoldDB" id="A0A1X7R4F8"/>
<keyword evidence="4" id="KW-1185">Reference proteome</keyword>
<dbReference type="Pfam" id="PF02201">
    <property type="entry name" value="SWIB"/>
    <property type="match status" value="1"/>
</dbReference>